<name>A0A9W8I410_9FUNG</name>
<feature type="compositionally biased region" description="Basic and acidic residues" evidence="1">
    <location>
        <begin position="385"/>
        <end position="394"/>
    </location>
</feature>
<dbReference type="Proteomes" id="UP001140094">
    <property type="component" value="Unassembled WGS sequence"/>
</dbReference>
<dbReference type="Gene3D" id="3.40.50.10190">
    <property type="entry name" value="BRCT domain"/>
    <property type="match status" value="1"/>
</dbReference>
<dbReference type="InterPro" id="IPR036420">
    <property type="entry name" value="BRCT_dom_sf"/>
</dbReference>
<reference evidence="2" key="1">
    <citation type="submission" date="2022-07" db="EMBL/GenBank/DDBJ databases">
        <title>Phylogenomic reconstructions and comparative analyses of Kickxellomycotina fungi.</title>
        <authorList>
            <person name="Reynolds N.K."/>
            <person name="Stajich J.E."/>
            <person name="Barry K."/>
            <person name="Grigoriev I.V."/>
            <person name="Crous P."/>
            <person name="Smith M.E."/>
        </authorList>
    </citation>
    <scope>NUCLEOTIDE SEQUENCE</scope>
    <source>
        <strain evidence="2">NRRL 1565</strain>
    </source>
</reference>
<feature type="compositionally biased region" description="Polar residues" evidence="1">
    <location>
        <begin position="787"/>
        <end position="799"/>
    </location>
</feature>
<accession>A0A9W8I410</accession>
<feature type="compositionally biased region" description="Low complexity" evidence="1">
    <location>
        <begin position="844"/>
        <end position="870"/>
    </location>
</feature>
<feature type="compositionally biased region" description="Basic and acidic residues" evidence="1">
    <location>
        <begin position="461"/>
        <end position="483"/>
    </location>
</feature>
<feature type="compositionally biased region" description="Polar residues" evidence="1">
    <location>
        <begin position="620"/>
        <end position="633"/>
    </location>
</feature>
<feature type="region of interest" description="Disordered" evidence="1">
    <location>
        <begin position="253"/>
        <end position="340"/>
    </location>
</feature>
<feature type="region of interest" description="Disordered" evidence="1">
    <location>
        <begin position="1431"/>
        <end position="1455"/>
    </location>
</feature>
<evidence type="ECO:0000256" key="1">
    <source>
        <dbReference type="SAM" id="MobiDB-lite"/>
    </source>
</evidence>
<feature type="compositionally biased region" description="Polar residues" evidence="1">
    <location>
        <begin position="1032"/>
        <end position="1045"/>
    </location>
</feature>
<feature type="region of interest" description="Disordered" evidence="1">
    <location>
        <begin position="1298"/>
        <end position="1352"/>
    </location>
</feature>
<feature type="region of interest" description="Disordered" evidence="1">
    <location>
        <begin position="363"/>
        <end position="508"/>
    </location>
</feature>
<feature type="compositionally biased region" description="Low complexity" evidence="1">
    <location>
        <begin position="537"/>
        <end position="546"/>
    </location>
</feature>
<dbReference type="OrthoDB" id="342264at2759"/>
<feature type="region of interest" description="Disordered" evidence="1">
    <location>
        <begin position="1364"/>
        <end position="1386"/>
    </location>
</feature>
<proteinExistence type="predicted"/>
<feature type="compositionally biased region" description="Acidic residues" evidence="1">
    <location>
        <begin position="1308"/>
        <end position="1317"/>
    </location>
</feature>
<dbReference type="CDD" id="cd17744">
    <property type="entry name" value="BRCT_MDC1_rpt1"/>
    <property type="match status" value="1"/>
</dbReference>
<feature type="region of interest" description="Disordered" evidence="1">
    <location>
        <begin position="35"/>
        <end position="56"/>
    </location>
</feature>
<feature type="region of interest" description="Disordered" evidence="1">
    <location>
        <begin position="1"/>
        <end position="22"/>
    </location>
</feature>
<feature type="compositionally biased region" description="Low complexity" evidence="1">
    <location>
        <begin position="807"/>
        <end position="826"/>
    </location>
</feature>
<feature type="compositionally biased region" description="Polar residues" evidence="1">
    <location>
        <begin position="449"/>
        <end position="459"/>
    </location>
</feature>
<evidence type="ECO:0000313" key="3">
    <source>
        <dbReference type="Proteomes" id="UP001140094"/>
    </source>
</evidence>
<dbReference type="EMBL" id="JANBUO010000176">
    <property type="protein sequence ID" value="KAJ2806598.1"/>
    <property type="molecule type" value="Genomic_DNA"/>
</dbReference>
<feature type="region of interest" description="Disordered" evidence="1">
    <location>
        <begin position="521"/>
        <end position="663"/>
    </location>
</feature>
<dbReference type="SUPFAM" id="SSF52113">
    <property type="entry name" value="BRCT domain"/>
    <property type="match status" value="1"/>
</dbReference>
<feature type="compositionally biased region" description="Basic residues" evidence="1">
    <location>
        <begin position="941"/>
        <end position="953"/>
    </location>
</feature>
<feature type="region of interest" description="Disordered" evidence="1">
    <location>
        <begin position="1250"/>
        <end position="1281"/>
    </location>
</feature>
<keyword evidence="3" id="KW-1185">Reference proteome</keyword>
<protein>
    <submittedName>
        <fullName evidence="2">Regulator of Ty1 Transposition</fullName>
    </submittedName>
</protein>
<feature type="region of interest" description="Disordered" evidence="1">
    <location>
        <begin position="707"/>
        <end position="1064"/>
    </location>
</feature>
<comment type="caution">
    <text evidence="2">The sequence shown here is derived from an EMBL/GenBank/DDBJ whole genome shotgun (WGS) entry which is preliminary data.</text>
</comment>
<feature type="compositionally biased region" description="Basic residues" evidence="1">
    <location>
        <begin position="1334"/>
        <end position="1349"/>
    </location>
</feature>
<feature type="compositionally biased region" description="Low complexity" evidence="1">
    <location>
        <begin position="395"/>
        <end position="426"/>
    </location>
</feature>
<feature type="compositionally biased region" description="Pro residues" evidence="1">
    <location>
        <begin position="1269"/>
        <end position="1281"/>
    </location>
</feature>
<feature type="compositionally biased region" description="Low complexity" evidence="1">
    <location>
        <begin position="900"/>
        <end position="910"/>
    </location>
</feature>
<gene>
    <name evidence="2" type="primary">ESC4_1</name>
    <name evidence="2" type="ORF">H4R20_001628</name>
</gene>
<sequence length="1519" mass="160470">MGHGPGMYHDGVNRSIRNGAENGKWSEAGISSAEGSLVAASSASTESFGAAEVDPDSSPIAADRIYEAPNGLQQQHTAEEEDSTAAMLYLQDGKDRTEIFGGYALQRGINILRSSTSPVAAAAEEKEGRRVVRLTVAQAVEAEIEIADGLHVVYDYGSQPTVGLGHRRSTLRRGVGYAIGDGKQLWLGGTAFWYHVTAAHWSPSPSPPWQRAESDAQVSPCAAPRYALHQLREEAFSEPDMSPRAPLRYQSHKEPLAEVKLSPQIARPSPLRREAAEAGSNQQQRARASRLRREVAGLGISQSPPAPDSWPDQQQLQQPVAAASPDGSFGLSPVLAQSPPRYASSSEASVAVDTQLMSPFSPHMLVAASPTPPPLAPADGLPDNSDMRVEESPRSSRPPTRPVSPSRQPASPAAPDDSPMAAQDPQLPLPGDFVYAPPRIILFGGASPATGNPASQTGAAQEHRKEEDASAPRFPYDSDRMEAFLHSATQATLPTQLDEATADRSGSSLCAQGTVSTAMSSDFSQTFLAPPPPPSTARPRAVATAVNNLSKKTLRDSTPESPVARSDGSCDSRELPRLPSKPPASVVRPGISTAPGSGSTRLRRTPLALQPSSSSNESSPQHTTAFPTANTPRPGSRTARPSMVSSTARARGATAPLASDGFPDDLLVLSTQSAARALHQRRRHTQAPPLALPALFPAAGSRTPLSASATLGSARRRASASPDVVTPSKRYHSATADPLPSRDCTEARSLFPDDGLPSDEEPALPQPSFLLQSRSAEHISAPRLEEQQQQQSRKITSSEDCAEDLFNPLVDPLSSLPSSVNDSQSPDQVSPVTEAPQPAMPQRAKAVSEPAAAPKSEPAGPAAAAASAGSGWINMDEVRKSPKRPLPATRARARAKTSRGNAAAAGSANGNGSGKSLRESLRKLNGNRGLGRTGLSSRRASAARKKQSAKKPVKQIPSSSSSSPPPADLPTRPLAKRALTGPTASDTCGSPAQKPRPPATRSAPGSSATLAPKLDSPAAVPSSRRRGPASHRNLQLSGCDSSTPRLTRRRSGQLSAPSPATVEVSPATTAAALMATLSGFPVAERERQVRLLEAGGFHVTEDPLCANVCIRHGRRLGRTLKVLCALARGTPIVTTAFIQALSSDGPLTDPLQSAGSGTADELILELATPHLLCDRATEREWGMSLADTLQRARELGRPDQSPLLLAAFCVYIAEDVARPDPISLAVMVRAAGGFVVNDYGRREHLLRAGHAPSELLVPQRQRDACSESPAPPTEPQSAPPLMPAKEVAAPQLMDCLPGELTESSSTEPDNDSDEDWSLEQSIRDAASRRSSANGRRRKRKTLPKLKPLHHLPSDLDIAAEQDTAANGDCHPSPLPPPSSVSPAIDSEPSVILAPPTAPTTPKTNAPAASVSPQFLQKSKFQKRRRVEPSPTIAGTMMHPDMSPNPSRAGLLNPCDDPEKLQQALAARKAELGDAAEHTELLVLSANPHLDSKRAWETHGVKVVDPEKLIQSIIHCSILF</sequence>
<evidence type="ECO:0000313" key="2">
    <source>
        <dbReference type="EMBL" id="KAJ2806598.1"/>
    </source>
</evidence>
<organism evidence="2 3">
    <name type="scientific">Coemansia guatemalensis</name>
    <dbReference type="NCBI Taxonomy" id="2761395"/>
    <lineage>
        <taxon>Eukaryota</taxon>
        <taxon>Fungi</taxon>
        <taxon>Fungi incertae sedis</taxon>
        <taxon>Zoopagomycota</taxon>
        <taxon>Kickxellomycotina</taxon>
        <taxon>Kickxellomycetes</taxon>
        <taxon>Kickxellales</taxon>
        <taxon>Kickxellaceae</taxon>
        <taxon>Coemansia</taxon>
    </lineage>
</organism>